<comment type="caution">
    <text evidence="3">The sequence shown here is derived from an EMBL/GenBank/DDBJ whole genome shotgun (WGS) entry which is preliminary data.</text>
</comment>
<dbReference type="Pfam" id="PF20152">
    <property type="entry name" value="DUF6534"/>
    <property type="match status" value="1"/>
</dbReference>
<feature type="transmembrane region" description="Helical" evidence="1">
    <location>
        <begin position="45"/>
        <end position="69"/>
    </location>
</feature>
<feature type="transmembrane region" description="Helical" evidence="1">
    <location>
        <begin position="226"/>
        <end position="247"/>
    </location>
</feature>
<evidence type="ECO:0000313" key="3">
    <source>
        <dbReference type="EMBL" id="KAH8099630.1"/>
    </source>
</evidence>
<feature type="transmembrane region" description="Helical" evidence="1">
    <location>
        <begin position="12"/>
        <end position="33"/>
    </location>
</feature>
<name>A0A8K0XNX4_9AGAR</name>
<accession>A0A8K0XNX4</accession>
<protein>
    <recommendedName>
        <fullName evidence="2">DUF6534 domain-containing protein</fullName>
    </recommendedName>
</protein>
<keyword evidence="1" id="KW-0812">Transmembrane</keyword>
<feature type="transmembrane region" description="Helical" evidence="1">
    <location>
        <begin position="116"/>
        <end position="136"/>
    </location>
</feature>
<dbReference type="OrthoDB" id="3206554at2759"/>
<keyword evidence="1" id="KW-1133">Transmembrane helix</keyword>
<dbReference type="Proteomes" id="UP000813824">
    <property type="component" value="Unassembled WGS sequence"/>
</dbReference>
<gene>
    <name evidence="3" type="ORF">BXZ70DRAFT_1009027</name>
</gene>
<feature type="transmembrane region" description="Helical" evidence="1">
    <location>
        <begin position="156"/>
        <end position="178"/>
    </location>
</feature>
<evidence type="ECO:0000256" key="1">
    <source>
        <dbReference type="SAM" id="Phobius"/>
    </source>
</evidence>
<feature type="domain" description="DUF6534" evidence="2">
    <location>
        <begin position="164"/>
        <end position="249"/>
    </location>
</feature>
<sequence length="413" mass="46291">MTKYGDTLGAILIGGFVALFLSGIVFMQTMIYYRVYGKDPIRLKLIVSVVWLLDMIHSAFTISVDWYYLVSDREDDSYLRVYWPVPACIASTSVVTSVVMSFYIHRVWTLSGHKAYLAVPMMILNLFRVAAGFASAAEVARKTYLYEFTMSVDWPFVATLATSSFLDFLVATILVILLRRSRTGLFNMDQVLDSITLYTVENGLLTAVTTIVSLVCWVTMPYNLIFLGIHFTIAKLYANAFLATLNARKILQERTRHVGITATDVAPGSDGIRFSQYNSHLRKPSDATDHSDESTRLNSLKNAVVSPTDPAMNSFTPNLTKYFLLVSSKSIFAGASTAIVVQTPTVPKQNQVPQPPLSHLRDKRVCDKSRFRQLRCLQVLCGQVRRMGRVISMSRRCFLPMLGAGSDDVFSWV</sequence>
<feature type="transmembrane region" description="Helical" evidence="1">
    <location>
        <begin position="81"/>
        <end position="104"/>
    </location>
</feature>
<feature type="transmembrane region" description="Helical" evidence="1">
    <location>
        <begin position="199"/>
        <end position="220"/>
    </location>
</feature>
<proteinExistence type="predicted"/>
<keyword evidence="1" id="KW-0472">Membrane</keyword>
<dbReference type="PANTHER" id="PTHR40465:SF1">
    <property type="entry name" value="DUF6534 DOMAIN-CONTAINING PROTEIN"/>
    <property type="match status" value="1"/>
</dbReference>
<evidence type="ECO:0000259" key="2">
    <source>
        <dbReference type="Pfam" id="PF20152"/>
    </source>
</evidence>
<dbReference type="AlphaFoldDB" id="A0A8K0XNX4"/>
<dbReference type="EMBL" id="JAEVFJ010000019">
    <property type="protein sequence ID" value="KAH8099630.1"/>
    <property type="molecule type" value="Genomic_DNA"/>
</dbReference>
<keyword evidence="4" id="KW-1185">Reference proteome</keyword>
<evidence type="ECO:0000313" key="4">
    <source>
        <dbReference type="Proteomes" id="UP000813824"/>
    </source>
</evidence>
<organism evidence="3 4">
    <name type="scientific">Cristinia sonorae</name>
    <dbReference type="NCBI Taxonomy" id="1940300"/>
    <lineage>
        <taxon>Eukaryota</taxon>
        <taxon>Fungi</taxon>
        <taxon>Dikarya</taxon>
        <taxon>Basidiomycota</taxon>
        <taxon>Agaricomycotina</taxon>
        <taxon>Agaricomycetes</taxon>
        <taxon>Agaricomycetidae</taxon>
        <taxon>Agaricales</taxon>
        <taxon>Pleurotineae</taxon>
        <taxon>Stephanosporaceae</taxon>
        <taxon>Cristinia</taxon>
    </lineage>
</organism>
<dbReference type="InterPro" id="IPR045339">
    <property type="entry name" value="DUF6534"/>
</dbReference>
<reference evidence="3" key="1">
    <citation type="journal article" date="2021" name="New Phytol.">
        <title>Evolutionary innovations through gain and loss of genes in the ectomycorrhizal Boletales.</title>
        <authorList>
            <person name="Wu G."/>
            <person name="Miyauchi S."/>
            <person name="Morin E."/>
            <person name="Kuo A."/>
            <person name="Drula E."/>
            <person name="Varga T."/>
            <person name="Kohler A."/>
            <person name="Feng B."/>
            <person name="Cao Y."/>
            <person name="Lipzen A."/>
            <person name="Daum C."/>
            <person name="Hundley H."/>
            <person name="Pangilinan J."/>
            <person name="Johnson J."/>
            <person name="Barry K."/>
            <person name="LaButti K."/>
            <person name="Ng V."/>
            <person name="Ahrendt S."/>
            <person name="Min B."/>
            <person name="Choi I.G."/>
            <person name="Park H."/>
            <person name="Plett J.M."/>
            <person name="Magnuson J."/>
            <person name="Spatafora J.W."/>
            <person name="Nagy L.G."/>
            <person name="Henrissat B."/>
            <person name="Grigoriev I.V."/>
            <person name="Yang Z.L."/>
            <person name="Xu J."/>
            <person name="Martin F.M."/>
        </authorList>
    </citation>
    <scope>NUCLEOTIDE SEQUENCE</scope>
    <source>
        <strain evidence="3">KKN 215</strain>
    </source>
</reference>
<dbReference type="PANTHER" id="PTHR40465">
    <property type="entry name" value="CHROMOSOME 1, WHOLE GENOME SHOTGUN SEQUENCE"/>
    <property type="match status" value="1"/>
</dbReference>